<feature type="compositionally biased region" description="Acidic residues" evidence="1">
    <location>
        <begin position="237"/>
        <end position="265"/>
    </location>
</feature>
<dbReference type="InParanoid" id="A0A409Y8D1"/>
<evidence type="ECO:0000313" key="2">
    <source>
        <dbReference type="EMBL" id="PPQ99228.1"/>
    </source>
</evidence>
<feature type="region of interest" description="Disordered" evidence="1">
    <location>
        <begin position="229"/>
        <end position="476"/>
    </location>
</feature>
<dbReference type="OrthoDB" id="435460at2759"/>
<feature type="compositionally biased region" description="Polar residues" evidence="1">
    <location>
        <begin position="588"/>
        <end position="600"/>
    </location>
</feature>
<comment type="caution">
    <text evidence="2">The sequence shown here is derived from an EMBL/GenBank/DDBJ whole genome shotgun (WGS) entry which is preliminary data.</text>
</comment>
<dbReference type="Gene3D" id="3.40.50.10190">
    <property type="entry name" value="BRCT domain"/>
    <property type="match status" value="1"/>
</dbReference>
<feature type="compositionally biased region" description="Polar residues" evidence="1">
    <location>
        <begin position="387"/>
        <end position="410"/>
    </location>
</feature>
<organism evidence="2 3">
    <name type="scientific">Panaeolus cyanescens</name>
    <dbReference type="NCBI Taxonomy" id="181874"/>
    <lineage>
        <taxon>Eukaryota</taxon>
        <taxon>Fungi</taxon>
        <taxon>Dikarya</taxon>
        <taxon>Basidiomycota</taxon>
        <taxon>Agaricomycotina</taxon>
        <taxon>Agaricomycetes</taxon>
        <taxon>Agaricomycetidae</taxon>
        <taxon>Agaricales</taxon>
        <taxon>Agaricineae</taxon>
        <taxon>Galeropsidaceae</taxon>
        <taxon>Panaeolus</taxon>
    </lineage>
</organism>
<keyword evidence="3" id="KW-1185">Reference proteome</keyword>
<dbReference type="CDD" id="cd11655">
    <property type="entry name" value="rap1_myb-like"/>
    <property type="match status" value="1"/>
</dbReference>
<gene>
    <name evidence="2" type="ORF">CVT24_009247</name>
</gene>
<evidence type="ECO:0000313" key="3">
    <source>
        <dbReference type="Proteomes" id="UP000284842"/>
    </source>
</evidence>
<dbReference type="InterPro" id="IPR036420">
    <property type="entry name" value="BRCT_dom_sf"/>
</dbReference>
<sequence>MAPDAEAPDSLFTEDEDQQASEVFVDEEGQPRQFCFHNSITGHTREALIEQIEAHGGMIVEDDSGDVTVLCSANTRRNDMQCAYHGCEDEQKRRVRVEFASFIAKCIKRNVFRHHVSQRLPMPGVRPGTGRHKFTEEEDQKLCNWLAQRVGDPSQGGRSGLKVYEQLLASAAACPQLHGWALKHTAHSLKERYKKHKAKFDPIIDDIYDNSVIIPGQLHFQTRHLNKLPKNNVERDSDSEDSYESEEVDDNDANHEEEEEGEEEERVPQPRPRPRRPSERHSLPQRNNTQRKSTSTDPGTLGKGKGRALDADDDDDAQEEWENNEPEYEHEPEENPPTYRSVQASQHDIPPPTPPNAEASTSSQRITVPEKDAPPPVSKSKPRSKQARQQATEPLPSSDNATASNRNPEPTQAPLVQPPKSADRAPKGTQRAQSHRSPFAEAPYRNTRARSRSVDPTGQPPAKRQRLAAPAPAQPIHEEAPIPETLVEEMNVANILTTVAETQTPAMNVRQPSLATDDAQTRARLFGKPAPPAAQTLLSEWDDMEDTVHPQPSRGSRMRDTGLPARMQPADPSTPTRRVRIPADDSDSSVTSSYPASGTRASALKKDLRRQGRMTPYKPPRGTRADLMSQ</sequence>
<reference evidence="2 3" key="1">
    <citation type="journal article" date="2018" name="Evol. Lett.">
        <title>Horizontal gene cluster transfer increased hallucinogenic mushroom diversity.</title>
        <authorList>
            <person name="Reynolds H.T."/>
            <person name="Vijayakumar V."/>
            <person name="Gluck-Thaler E."/>
            <person name="Korotkin H.B."/>
            <person name="Matheny P.B."/>
            <person name="Slot J.C."/>
        </authorList>
    </citation>
    <scope>NUCLEOTIDE SEQUENCE [LARGE SCALE GENOMIC DNA]</scope>
    <source>
        <strain evidence="2 3">2629</strain>
    </source>
</reference>
<evidence type="ECO:0000256" key="1">
    <source>
        <dbReference type="SAM" id="MobiDB-lite"/>
    </source>
</evidence>
<dbReference type="SUPFAM" id="SSF46689">
    <property type="entry name" value="Homeodomain-like"/>
    <property type="match status" value="1"/>
</dbReference>
<dbReference type="Gene3D" id="1.10.10.60">
    <property type="entry name" value="Homeodomain-like"/>
    <property type="match status" value="1"/>
</dbReference>
<dbReference type="SUPFAM" id="SSF52113">
    <property type="entry name" value="BRCT domain"/>
    <property type="match status" value="1"/>
</dbReference>
<dbReference type="AlphaFoldDB" id="A0A409Y8D1"/>
<feature type="region of interest" description="Disordered" evidence="1">
    <location>
        <begin position="526"/>
        <end position="630"/>
    </location>
</feature>
<name>A0A409Y8D1_9AGAR</name>
<proteinExistence type="predicted"/>
<dbReference type="Proteomes" id="UP000284842">
    <property type="component" value="Unassembled WGS sequence"/>
</dbReference>
<feature type="compositionally biased region" description="Polar residues" evidence="1">
    <location>
        <begin position="284"/>
        <end position="298"/>
    </location>
</feature>
<dbReference type="InterPro" id="IPR009057">
    <property type="entry name" value="Homeodomain-like_sf"/>
</dbReference>
<protein>
    <submittedName>
        <fullName evidence="2">Uncharacterized protein</fullName>
    </submittedName>
</protein>
<feature type="compositionally biased region" description="Acidic residues" evidence="1">
    <location>
        <begin position="311"/>
        <end position="334"/>
    </location>
</feature>
<dbReference type="CDD" id="cd00027">
    <property type="entry name" value="BRCT"/>
    <property type="match status" value="1"/>
</dbReference>
<dbReference type="EMBL" id="NHTK01001366">
    <property type="protein sequence ID" value="PPQ99228.1"/>
    <property type="molecule type" value="Genomic_DNA"/>
</dbReference>
<accession>A0A409Y8D1</accession>
<dbReference type="STRING" id="181874.A0A409Y8D1"/>